<protein>
    <submittedName>
        <fullName evidence="1">Uncharacterized protein</fullName>
    </submittedName>
</protein>
<name>A0A8D8VYS3_9HEMI</name>
<dbReference type="EMBL" id="HBUF01281385">
    <property type="protein sequence ID" value="CAG6687394.1"/>
    <property type="molecule type" value="Transcribed_RNA"/>
</dbReference>
<dbReference type="EMBL" id="HBUF01640192">
    <property type="protein sequence ID" value="CAG6784851.1"/>
    <property type="molecule type" value="Transcribed_RNA"/>
</dbReference>
<dbReference type="EMBL" id="HBUF01281386">
    <property type="protein sequence ID" value="CAG6687396.1"/>
    <property type="molecule type" value="Transcribed_RNA"/>
</dbReference>
<dbReference type="EMBL" id="HBUF01438754">
    <property type="protein sequence ID" value="CAG6742729.1"/>
    <property type="molecule type" value="Transcribed_RNA"/>
</dbReference>
<dbReference type="EMBL" id="HBUF01107689">
    <property type="protein sequence ID" value="CAG6639530.1"/>
    <property type="molecule type" value="Transcribed_RNA"/>
</dbReference>
<dbReference type="AlphaFoldDB" id="A0A8D8VYS3"/>
<dbReference type="EMBL" id="HBUF01107688">
    <property type="protein sequence ID" value="CAG6639528.1"/>
    <property type="molecule type" value="Transcribed_RNA"/>
</dbReference>
<reference evidence="1" key="1">
    <citation type="submission" date="2021-05" db="EMBL/GenBank/DDBJ databases">
        <authorList>
            <person name="Alioto T."/>
            <person name="Alioto T."/>
            <person name="Gomez Garrido J."/>
        </authorList>
    </citation>
    <scope>NUCLEOTIDE SEQUENCE</scope>
</reference>
<accession>A0A8D8VYS3</accession>
<evidence type="ECO:0000313" key="1">
    <source>
        <dbReference type="EMBL" id="CAG6639528.1"/>
    </source>
</evidence>
<dbReference type="EMBL" id="HBUF01438753">
    <property type="protein sequence ID" value="CAG6742727.1"/>
    <property type="molecule type" value="Transcribed_RNA"/>
</dbReference>
<organism evidence="1">
    <name type="scientific">Cacopsylla melanoneura</name>
    <dbReference type="NCBI Taxonomy" id="428564"/>
    <lineage>
        <taxon>Eukaryota</taxon>
        <taxon>Metazoa</taxon>
        <taxon>Ecdysozoa</taxon>
        <taxon>Arthropoda</taxon>
        <taxon>Hexapoda</taxon>
        <taxon>Insecta</taxon>
        <taxon>Pterygota</taxon>
        <taxon>Neoptera</taxon>
        <taxon>Paraneoptera</taxon>
        <taxon>Hemiptera</taxon>
        <taxon>Sternorrhyncha</taxon>
        <taxon>Psylloidea</taxon>
        <taxon>Psyllidae</taxon>
        <taxon>Psyllinae</taxon>
        <taxon>Cacopsylla</taxon>
    </lineage>
</organism>
<sequence length="100" mass="11172">MTPTHKLHIQTEVGILTITSLFTTHTTHLCLNTLQVLELNPTHLNPMPLITRLKYLSSLNTKATTTTLQSTDLQFHPTTNLISPSSRPIQICITSRLPKS</sequence>
<proteinExistence type="predicted"/>